<evidence type="ECO:0000313" key="3">
    <source>
        <dbReference type="WBParaSite" id="SPAL_0001766300.1"/>
    </source>
</evidence>
<keyword evidence="1" id="KW-0732">Signal</keyword>
<keyword evidence="2" id="KW-1185">Reference proteome</keyword>
<reference evidence="3" key="1">
    <citation type="submission" date="2017-02" db="UniProtKB">
        <authorList>
            <consortium name="WormBaseParasite"/>
        </authorList>
    </citation>
    <scope>IDENTIFICATION</scope>
</reference>
<organism evidence="2 3">
    <name type="scientific">Strongyloides papillosus</name>
    <name type="common">Intestinal threadworm</name>
    <dbReference type="NCBI Taxonomy" id="174720"/>
    <lineage>
        <taxon>Eukaryota</taxon>
        <taxon>Metazoa</taxon>
        <taxon>Ecdysozoa</taxon>
        <taxon>Nematoda</taxon>
        <taxon>Chromadorea</taxon>
        <taxon>Rhabditida</taxon>
        <taxon>Tylenchina</taxon>
        <taxon>Panagrolaimomorpha</taxon>
        <taxon>Strongyloidoidea</taxon>
        <taxon>Strongyloididae</taxon>
        <taxon>Strongyloides</taxon>
    </lineage>
</organism>
<dbReference type="WBParaSite" id="SPAL_0001766300.1">
    <property type="protein sequence ID" value="SPAL_0001766300.1"/>
    <property type="gene ID" value="SPAL_0001766300"/>
</dbReference>
<name>A0A0N5CIK8_STREA</name>
<protein>
    <submittedName>
        <fullName evidence="3">HTH_48 domain-containing protein</fullName>
    </submittedName>
</protein>
<accession>A0A0N5CIK8</accession>
<feature type="chain" id="PRO_5005896113" evidence="1">
    <location>
        <begin position="22"/>
        <end position="219"/>
    </location>
</feature>
<dbReference type="Proteomes" id="UP000046392">
    <property type="component" value="Unplaced"/>
</dbReference>
<dbReference type="AlphaFoldDB" id="A0A0N5CIK8"/>
<evidence type="ECO:0000256" key="1">
    <source>
        <dbReference type="SAM" id="SignalP"/>
    </source>
</evidence>
<proteinExistence type="predicted"/>
<feature type="signal peptide" evidence="1">
    <location>
        <begin position="1"/>
        <end position="21"/>
    </location>
</feature>
<evidence type="ECO:0000313" key="2">
    <source>
        <dbReference type="Proteomes" id="UP000046392"/>
    </source>
</evidence>
<sequence>MLAFNNLLIFFLIIFIYQTTGNDSDITDQCITEVNGVFNCKLKDKGKEAIYGISFDSFLSSPRYIKINSESHGKNFSIQGKFNCKNNEKPDLYFHVRTICFKEEDRNKGCRIKIYSKKIPSDFIISGHGEDKKVWYIGSLEFPKSDSDFKEGSEVKTSIKVSEAFSQGSTNKRTIQRWFQKFQNQDMSFQRKGNSRKVNALENKNAGTKFKNNCSEARR</sequence>